<dbReference type="HAMAP" id="MF_00154">
    <property type="entry name" value="CyoE_CtaB"/>
    <property type="match status" value="1"/>
</dbReference>
<dbReference type="Pfam" id="PF01040">
    <property type="entry name" value="UbiA"/>
    <property type="match status" value="1"/>
</dbReference>
<dbReference type="STRING" id="946362.F2U6R2"/>
<evidence type="ECO:0000256" key="4">
    <source>
        <dbReference type="ARBA" id="ARBA00022692"/>
    </source>
</evidence>
<evidence type="ECO:0000256" key="13">
    <source>
        <dbReference type="SAM" id="Phobius"/>
    </source>
</evidence>
<dbReference type="RefSeq" id="XP_004995048.1">
    <property type="nucleotide sequence ID" value="XM_004994991.1"/>
</dbReference>
<feature type="transmembrane region" description="Helical" evidence="13">
    <location>
        <begin position="225"/>
        <end position="242"/>
    </location>
</feature>
<proteinExistence type="inferred from homology"/>
<comment type="function">
    <text evidence="11">Converts protoheme IX and farnesyl diphosphate to heme O.</text>
</comment>
<keyword evidence="15" id="KW-1185">Reference proteome</keyword>
<evidence type="ECO:0000313" key="14">
    <source>
        <dbReference type="EMBL" id="EGD83544.1"/>
    </source>
</evidence>
<evidence type="ECO:0000256" key="11">
    <source>
        <dbReference type="PIRNR" id="PIRNR001773"/>
    </source>
</evidence>
<dbReference type="FunCoup" id="F2U6R2">
    <property type="interactions" value="1186"/>
</dbReference>
<dbReference type="GeneID" id="16075627"/>
<evidence type="ECO:0000313" key="15">
    <source>
        <dbReference type="Proteomes" id="UP000007799"/>
    </source>
</evidence>
<dbReference type="PIRSF" id="PIRSF001773">
    <property type="entry name" value="COX10"/>
    <property type="match status" value="1"/>
</dbReference>
<keyword evidence="4 13" id="KW-0812">Transmembrane</keyword>
<feature type="transmembrane region" description="Helical" evidence="13">
    <location>
        <begin position="128"/>
        <end position="145"/>
    </location>
</feature>
<accession>F2U6R2</accession>
<dbReference type="Gene3D" id="1.10.357.140">
    <property type="entry name" value="UbiA prenyltransferase"/>
    <property type="match status" value="1"/>
</dbReference>
<dbReference type="PANTHER" id="PTHR43448:SF2">
    <property type="entry name" value="PROTOHEME IX FARNESYLTRANSFERASE, MITOCHONDRIAL"/>
    <property type="match status" value="1"/>
</dbReference>
<dbReference type="InParanoid" id="F2U6R2"/>
<evidence type="ECO:0000256" key="1">
    <source>
        <dbReference type="ARBA" id="ARBA00004225"/>
    </source>
</evidence>
<evidence type="ECO:0000256" key="3">
    <source>
        <dbReference type="ARBA" id="ARBA00022679"/>
    </source>
</evidence>
<dbReference type="eggNOG" id="KOG1380">
    <property type="taxonomic scope" value="Eukaryota"/>
</dbReference>
<keyword evidence="7 11" id="KW-0496">Mitochondrion</keyword>
<gene>
    <name evidence="14" type="ORF">PTSG_12134</name>
</gene>
<keyword evidence="6 13" id="KW-1133">Transmembrane helix</keyword>
<feature type="transmembrane region" description="Helical" evidence="13">
    <location>
        <begin position="378"/>
        <end position="399"/>
    </location>
</feature>
<dbReference type="InterPro" id="IPR030470">
    <property type="entry name" value="UbiA_prenylTrfase_CS"/>
</dbReference>
<dbReference type="PANTHER" id="PTHR43448">
    <property type="entry name" value="PROTOHEME IX FARNESYLTRANSFERASE, MITOCHONDRIAL"/>
    <property type="match status" value="1"/>
</dbReference>
<dbReference type="InterPro" id="IPR016315">
    <property type="entry name" value="Protohaem_IX_farnesylTrfase_mt"/>
</dbReference>
<dbReference type="InterPro" id="IPR000537">
    <property type="entry name" value="UbiA_prenyltransferase"/>
</dbReference>
<dbReference type="NCBIfam" id="TIGR01473">
    <property type="entry name" value="cyoE_ctaB"/>
    <property type="match status" value="1"/>
</dbReference>
<dbReference type="PROSITE" id="PS00943">
    <property type="entry name" value="UBIA"/>
    <property type="match status" value="1"/>
</dbReference>
<organism evidence="15">
    <name type="scientific">Salpingoeca rosetta (strain ATCC 50818 / BSB-021)</name>
    <dbReference type="NCBI Taxonomy" id="946362"/>
    <lineage>
        <taxon>Eukaryota</taxon>
        <taxon>Choanoflagellata</taxon>
        <taxon>Craspedida</taxon>
        <taxon>Salpingoecidae</taxon>
        <taxon>Salpingoeca</taxon>
    </lineage>
</organism>
<feature type="region of interest" description="Disordered" evidence="12">
    <location>
        <begin position="77"/>
        <end position="105"/>
    </location>
</feature>
<dbReference type="GO" id="GO:0031966">
    <property type="term" value="C:mitochondrial membrane"/>
    <property type="evidence" value="ECO:0007669"/>
    <property type="project" value="UniProtKB-SubCell"/>
</dbReference>
<comment type="subcellular location">
    <subcellularLocation>
        <location evidence="1">Mitochondrion membrane</location>
        <topology evidence="1">Multi-pass membrane protein</topology>
    </subcellularLocation>
</comment>
<feature type="compositionally biased region" description="Low complexity" evidence="12">
    <location>
        <begin position="90"/>
        <end position="105"/>
    </location>
</feature>
<evidence type="ECO:0000256" key="7">
    <source>
        <dbReference type="ARBA" id="ARBA00023128"/>
    </source>
</evidence>
<dbReference type="OMA" id="MGREPDF"/>
<keyword evidence="9 11" id="KW-0472">Membrane</keyword>
<dbReference type="GO" id="GO:0006784">
    <property type="term" value="P:heme A biosynthetic process"/>
    <property type="evidence" value="ECO:0007669"/>
    <property type="project" value="TreeGrafter"/>
</dbReference>
<dbReference type="OrthoDB" id="5211at2759"/>
<dbReference type="InterPro" id="IPR044878">
    <property type="entry name" value="UbiA_sf"/>
</dbReference>
<protein>
    <recommendedName>
        <fullName evidence="2 11">Protoheme IX farnesyltransferase, mitochondrial</fullName>
        <ecNumber evidence="11">2.5.1.-</ecNumber>
    </recommendedName>
    <alternativeName>
        <fullName evidence="10 11">Heme O synthase</fullName>
    </alternativeName>
</protein>
<evidence type="ECO:0000256" key="12">
    <source>
        <dbReference type="SAM" id="MobiDB-lite"/>
    </source>
</evidence>
<dbReference type="InterPro" id="IPR006369">
    <property type="entry name" value="Protohaem_IX_farnesylTrfase"/>
</dbReference>
<evidence type="ECO:0000256" key="10">
    <source>
        <dbReference type="ARBA" id="ARBA00030253"/>
    </source>
</evidence>
<keyword evidence="3 11" id="KW-0808">Transferase</keyword>
<dbReference type="CDD" id="cd13957">
    <property type="entry name" value="PT_UbiA_Cox10"/>
    <property type="match status" value="1"/>
</dbReference>
<dbReference type="KEGG" id="sre:PTSG_12134"/>
<dbReference type="EC" id="2.5.1.-" evidence="11"/>
<evidence type="ECO:0000256" key="9">
    <source>
        <dbReference type="ARBA" id="ARBA00023136"/>
    </source>
</evidence>
<dbReference type="Proteomes" id="UP000007799">
    <property type="component" value="Unassembled WGS sequence"/>
</dbReference>
<keyword evidence="5" id="KW-0809">Transit peptide</keyword>
<evidence type="ECO:0000256" key="5">
    <source>
        <dbReference type="ARBA" id="ARBA00022946"/>
    </source>
</evidence>
<feature type="transmembrane region" description="Helical" evidence="13">
    <location>
        <begin position="274"/>
        <end position="291"/>
    </location>
</feature>
<sequence>MNSFATATACTSCRSCGGCLNKSRSKGHTTVTATAVMSAAMMPPQQQHQQDEDVDAHITVATPAASVDPKAAVQSQHAAALNGAAHPTRATESAHSSSSSAPAKESVATAQSLGWRALANVYSRLTKLRLSGLVVLTTMGGYALAPSTSAPFDWAGLGIVSLGTAFCVASANSFNQWIEVPYDAQMTRTCDRPLVRGDMSPFHAFSVAVTSGAVGVGILSTINPIVAGLGLGNIVLYAGIYTPMKRLSIANTWVGSVVGAIPPLMGWAAATGSLAPPSLVLAGILFAWQFPHFNALSWKLRPDYSKAGYRMMSVTDPALCRAVALRYSAALIPISIAAPALGLTDWTFAVDSTLINGYITYKAWHFYTRGDDQSARKLFLTSLWHLPAIMALLLVHSHFA</sequence>
<reference evidence="14" key="1">
    <citation type="submission" date="2009-08" db="EMBL/GenBank/DDBJ databases">
        <title>Annotation of Salpingoeca rosetta.</title>
        <authorList>
            <consortium name="The Broad Institute Genome Sequencing Platform"/>
            <person name="Russ C."/>
            <person name="Cuomo C."/>
            <person name="Burger G."/>
            <person name="Gray M.W."/>
            <person name="Holland P.W.H."/>
            <person name="King N."/>
            <person name="Lang F.B.F."/>
            <person name="Roger A.J."/>
            <person name="Ruiz-Trillo I."/>
            <person name="Young S.K."/>
            <person name="Zeng Q."/>
            <person name="Gargeya S."/>
            <person name="Alvarado L."/>
            <person name="Berlin A."/>
            <person name="Chapman S.B."/>
            <person name="Chen Z."/>
            <person name="Freedman E."/>
            <person name="Gellesch M."/>
            <person name="Goldberg J."/>
            <person name="Griggs A."/>
            <person name="Gujja S."/>
            <person name="Heilman E."/>
            <person name="Heiman D."/>
            <person name="Howarth C."/>
            <person name="Mehta T."/>
            <person name="Neiman D."/>
            <person name="Pearson M."/>
            <person name="Roberts A."/>
            <person name="Saif S."/>
            <person name="Shea T."/>
            <person name="Shenoy N."/>
            <person name="Sisk P."/>
            <person name="Stolte C."/>
            <person name="Sykes S."/>
            <person name="White J."/>
            <person name="Yandava C."/>
            <person name="Haas B."/>
            <person name="Nusbaum C."/>
            <person name="Birren B."/>
        </authorList>
    </citation>
    <scope>NUCLEOTIDE SEQUENCE [LARGE SCALE GENOMIC DNA]</scope>
    <source>
        <strain evidence="14">ATCC 50818</strain>
    </source>
</reference>
<evidence type="ECO:0000256" key="2">
    <source>
        <dbReference type="ARBA" id="ARBA00016335"/>
    </source>
</evidence>
<keyword evidence="8 11" id="KW-0350">Heme biosynthesis</keyword>
<dbReference type="FunFam" id="1.10.357.140:FF:000004">
    <property type="entry name" value="Protoheme IX farnesyltransferase, mitochondrial"/>
    <property type="match status" value="1"/>
</dbReference>
<name>F2U6R2_SALR5</name>
<evidence type="ECO:0000256" key="8">
    <source>
        <dbReference type="ARBA" id="ARBA00023133"/>
    </source>
</evidence>
<comment type="similarity">
    <text evidence="11">Belongs to the ubiA prenyltransferase family.</text>
</comment>
<feature type="transmembrane region" description="Helical" evidence="13">
    <location>
        <begin position="249"/>
        <end position="268"/>
    </location>
</feature>
<dbReference type="GO" id="GO:0008495">
    <property type="term" value="F:protoheme IX farnesyltransferase activity"/>
    <property type="evidence" value="ECO:0007669"/>
    <property type="project" value="InterPro"/>
</dbReference>
<dbReference type="EMBL" id="GL832963">
    <property type="protein sequence ID" value="EGD83544.1"/>
    <property type="molecule type" value="Genomic_DNA"/>
</dbReference>
<evidence type="ECO:0000256" key="6">
    <source>
        <dbReference type="ARBA" id="ARBA00022989"/>
    </source>
</evidence>
<dbReference type="AlphaFoldDB" id="F2U6R2"/>